<dbReference type="PANTHER" id="PTHR37946">
    <property type="entry name" value="SLL1969 PROTEIN"/>
    <property type="match status" value="1"/>
</dbReference>
<proteinExistence type="predicted"/>
<evidence type="ECO:0000313" key="4">
    <source>
        <dbReference type="Proteomes" id="UP000319756"/>
    </source>
</evidence>
<gene>
    <name evidence="3" type="ORF">EPH95_14185</name>
</gene>
<evidence type="ECO:0000313" key="3">
    <source>
        <dbReference type="EMBL" id="QDI92196.1"/>
    </source>
</evidence>
<feature type="domain" description="FIMAH" evidence="2">
    <location>
        <begin position="79"/>
        <end position="158"/>
    </location>
</feature>
<feature type="domain" description="GPI inositol-deacylase PGAP1-like alpha/beta" evidence="1">
    <location>
        <begin position="238"/>
        <end position="291"/>
    </location>
</feature>
<keyword evidence="4" id="KW-1185">Reference proteome</keyword>
<dbReference type="Pfam" id="PF22888">
    <property type="entry name" value="FIMAH"/>
    <property type="match status" value="1"/>
</dbReference>
<dbReference type="KEGG" id="sale:EPH95_14185"/>
<organism evidence="3 4">
    <name type="scientific">Salicibibacter halophilus</name>
    <dbReference type="NCBI Taxonomy" id="2502791"/>
    <lineage>
        <taxon>Bacteria</taxon>
        <taxon>Bacillati</taxon>
        <taxon>Bacillota</taxon>
        <taxon>Bacilli</taxon>
        <taxon>Bacillales</taxon>
        <taxon>Bacillaceae</taxon>
        <taxon>Salicibibacter</taxon>
    </lineage>
</organism>
<dbReference type="SUPFAM" id="SSF53474">
    <property type="entry name" value="alpha/beta-Hydrolases"/>
    <property type="match status" value="1"/>
</dbReference>
<dbReference type="Proteomes" id="UP000319756">
    <property type="component" value="Chromosome"/>
</dbReference>
<dbReference type="AlphaFoldDB" id="A0A514LK08"/>
<name>A0A514LK08_9BACI</name>
<accession>A0A514LK08</accession>
<sequence>MQMLCWRSGNRSTVLSRIEKYSCGKPFSCHRITPFFGGSLMEKTNVKVLFLLCVFLITPSLAEGSDTGLDPPETVLSSSEMKTMVERFNEDGEFENEEAAHALYSHLSSVRHYEEQEETEKVMEAMEDFKKLLGDQQDNDFISEEAFNVLDSYTEDFMQDNDPESDAGPGTWYEGETPENVSEDDPVLLFVHGLDSSADTWFEDNDMYETAYEDGYQTAFIDLYPVEDNWDNGALLAEKIEQIYYHYDKTVVLIGHSKGGIDAQTALVHYDAHPYVGNVITLGSPHFGSQLADLAHSRWAGWLAELLDQRNNATYALQSGYMEGFRFETDPHPQVKHNDYYTLAGTSWGSFASPLFWGGLYLSFHGNNDGAVVTDDAYLPNESIVRIDEWDHQELNTGTATFDWFEPFLNESSVEDDATVTSTYDMERSNDQAGSDQLVRGGQHDGSSEEFFNVENDVNEISLDWISDQSVELEIYNPQGEEHESSVTSYQDNEFFKGGVHHNVHIDDPEPGEWRVQATSEHEGAYLATWHYVSPLSADVQLDVSASSMILQDESSILDEDDTDVSYHVDFIPEEGDSQQIADQFSFQRDSQEALTLPEVSQEGVYNITADIEGKDVDGAPFSRTIITTVFEDEDGNRFY</sequence>
<dbReference type="Gene3D" id="3.40.50.1820">
    <property type="entry name" value="alpha/beta hydrolase"/>
    <property type="match status" value="1"/>
</dbReference>
<evidence type="ECO:0000259" key="1">
    <source>
        <dbReference type="Pfam" id="PF07819"/>
    </source>
</evidence>
<reference evidence="4" key="1">
    <citation type="submission" date="2019-01" db="EMBL/GenBank/DDBJ databases">
        <title>Genomic analysis of Salicibibacter sp. NKC3-5.</title>
        <authorList>
            <person name="Oh Y.J."/>
        </authorList>
    </citation>
    <scope>NUCLEOTIDE SEQUENCE [LARGE SCALE GENOMIC DNA]</scope>
    <source>
        <strain evidence="4">NKC3-5</strain>
    </source>
</reference>
<protein>
    <recommendedName>
        <fullName evidence="5">Alpha/beta hydrolase</fullName>
    </recommendedName>
</protein>
<dbReference type="PANTHER" id="PTHR37946:SF1">
    <property type="entry name" value="SLL1969 PROTEIN"/>
    <property type="match status" value="1"/>
</dbReference>
<dbReference type="EMBL" id="CP035485">
    <property type="protein sequence ID" value="QDI92196.1"/>
    <property type="molecule type" value="Genomic_DNA"/>
</dbReference>
<evidence type="ECO:0000259" key="2">
    <source>
        <dbReference type="Pfam" id="PF22888"/>
    </source>
</evidence>
<dbReference type="InterPro" id="IPR012908">
    <property type="entry name" value="PGAP1-ab_dom-like"/>
</dbReference>
<dbReference type="Pfam" id="PF07819">
    <property type="entry name" value="PGAP1"/>
    <property type="match status" value="1"/>
</dbReference>
<dbReference type="InterPro" id="IPR029058">
    <property type="entry name" value="AB_hydrolase_fold"/>
</dbReference>
<evidence type="ECO:0008006" key="5">
    <source>
        <dbReference type="Google" id="ProtNLM"/>
    </source>
</evidence>
<dbReference type="InterPro" id="IPR054470">
    <property type="entry name" value="FIMAH_dom"/>
</dbReference>
<dbReference type="GO" id="GO:0016788">
    <property type="term" value="F:hydrolase activity, acting on ester bonds"/>
    <property type="evidence" value="ECO:0007669"/>
    <property type="project" value="InterPro"/>
</dbReference>